<feature type="compositionally biased region" description="Basic and acidic residues" evidence="1">
    <location>
        <begin position="380"/>
        <end position="418"/>
    </location>
</feature>
<dbReference type="STRING" id="337451.A0A443Q3E0"/>
<feature type="compositionally biased region" description="Basic and acidic residues" evidence="1">
    <location>
        <begin position="434"/>
        <end position="449"/>
    </location>
</feature>
<feature type="compositionally biased region" description="Low complexity" evidence="1">
    <location>
        <begin position="451"/>
        <end position="466"/>
    </location>
</feature>
<evidence type="ECO:0000256" key="1">
    <source>
        <dbReference type="SAM" id="MobiDB-lite"/>
    </source>
</evidence>
<accession>A0A443Q3E0</accession>
<sequence length="1147" mass="126999">MLRSSRHKSHKQKHGCFIGSREHSDSEELLIERKRKEDPAAVRVSDSAEKRWPQKENDLPLDHSSASKKRRKERASASDSAASDGWGDGCCGGEETLRVEVLVPEKEAEPGGESFGWGSEKRHRVAAEESKSSRSSRKQESCSGRKDESEDFAKVGVDLKRIKSDKDSGGGGRKEGNEHKDEMEKAEKGLRSIEDRKVQDARHERKSVDNVMGMTGGGTEMSRKQGIQTTTTTTAGSEEERHVKQETKSSGLVGASAPKSLYLGPPQWQIQDELHNPELEKEHEKRIRRRDGSGDKDKWQEVVRDGEDNRLSSRDDHLKNGRGKSENHKDDEYRDKYRDDLDWDHRYQDDKHKDERSRDRTMDWSDKSSESRQKKAKLQSSDRDGSPYIDDRGNRNEDNRERKRLSYDFEDRSDHSTDGVKSALSGSKLNSSADRGRSESHQRHSDVADHSTPSKSLLKRSPSSSSHVVKVHYRHGSKQAESRETVSEEMHRPDTGTAATREVVSAFRSSNRVSESLPKDKQIRMNHSHLTELAAETPAHPQYGRSPKSAHQSSSIQFAEKSPSSTPDDRRYSNSTGVRSRLEVEEMGRSNSGSKDARDHSSNKSRGWELAKEHSEDDPCQMQLDGNAAPVGSTSHLASRSASLPPPPPFKHGFGSPSLLGSLEEDSQVASDRKSNNHFKRSIHPSMGRGQGNAFKGVPNWPSPVANGFLPFQHGPPPGGFHALMHQFPAPPLFGVRSSLELSHPVVSYPMHDADRFSGHARPFGWQTPDDSCPPHMHGWDRSNGVFGDTSHIYGRSEWDQNRHLMSGRGWEMNADMWKGHKENEMAELPASKNELDYLALVLSEEHRPGISSNQSHDYMNQPEDLPAGRSEAKLSDHTPEKISARGPQKIGHENTPKESKTSCSYSSVLCCMYLSMLDVSVDLASPELYEHCTSLMELDQGTKSVTGQIYPEDKLEMVGSRCPNHVLRDSLFPAVTETVHQRAMDLYKKQKAHMKGKSPGLLFDGSKLDRAFCASGEGAEPGSPISEKDGEGISSSSGSDLFGDAKERQSCTVSNTVSGHVVSANDSQAFGALMPESVECMVCVTKAVTFQPFVHSSYTLKQICFVCSGGVGQTGGVAAGGVAGYVYLLHSLLQFIKSGSGLSSFI</sequence>
<dbReference type="PANTHER" id="PTHR34837">
    <property type="entry name" value="OS05G0595500 PROTEIN"/>
    <property type="match status" value="1"/>
</dbReference>
<name>A0A443Q3E0_9MAGN</name>
<feature type="compositionally biased region" description="Polar residues" evidence="1">
    <location>
        <begin position="549"/>
        <end position="566"/>
    </location>
</feature>
<gene>
    <name evidence="2" type="ORF">CKAN_02696900</name>
</gene>
<keyword evidence="3" id="KW-1185">Reference proteome</keyword>
<evidence type="ECO:0000313" key="2">
    <source>
        <dbReference type="EMBL" id="RWR97531.1"/>
    </source>
</evidence>
<feature type="region of interest" description="Disordered" evidence="1">
    <location>
        <begin position="850"/>
        <end position="902"/>
    </location>
</feature>
<feature type="compositionally biased region" description="Basic and acidic residues" evidence="1">
    <location>
        <begin position="95"/>
        <end position="109"/>
    </location>
</feature>
<feature type="compositionally biased region" description="Basic and acidic residues" evidence="1">
    <location>
        <begin position="272"/>
        <end position="373"/>
    </location>
</feature>
<feature type="region of interest" description="Disordered" evidence="1">
    <location>
        <begin position="1"/>
        <end position="699"/>
    </location>
</feature>
<feature type="compositionally biased region" description="Basic and acidic residues" evidence="1">
    <location>
        <begin position="125"/>
        <end position="208"/>
    </location>
</feature>
<reference evidence="2 3" key="1">
    <citation type="journal article" date="2019" name="Nat. Plants">
        <title>Stout camphor tree genome fills gaps in understanding of flowering plant genome evolution.</title>
        <authorList>
            <person name="Chaw S.M."/>
            <person name="Liu Y.C."/>
            <person name="Wu Y.W."/>
            <person name="Wang H.Y."/>
            <person name="Lin C.I."/>
            <person name="Wu C.S."/>
            <person name="Ke H.M."/>
            <person name="Chang L.Y."/>
            <person name="Hsu C.Y."/>
            <person name="Yang H.T."/>
            <person name="Sudianto E."/>
            <person name="Hsu M.H."/>
            <person name="Wu K.P."/>
            <person name="Wang L.N."/>
            <person name="Leebens-Mack J.H."/>
            <person name="Tsai I.J."/>
        </authorList>
    </citation>
    <scope>NUCLEOTIDE SEQUENCE [LARGE SCALE GENOMIC DNA]</scope>
    <source>
        <strain evidence="3">cv. Chaw 1501</strain>
        <tissue evidence="2">Young leaves</tissue>
    </source>
</reference>
<feature type="compositionally biased region" description="Basic and acidic residues" evidence="1">
    <location>
        <begin position="20"/>
        <end position="61"/>
    </location>
</feature>
<feature type="compositionally biased region" description="Basic and acidic residues" evidence="1">
    <location>
        <begin position="478"/>
        <end position="494"/>
    </location>
</feature>
<dbReference type="PANTHER" id="PTHR34837:SF1">
    <property type="entry name" value="LOW PROTEIN: ZINC FINGER CCCH DOMAIN PROTEIN"/>
    <property type="match status" value="1"/>
</dbReference>
<evidence type="ECO:0000313" key="3">
    <source>
        <dbReference type="Proteomes" id="UP000283530"/>
    </source>
</evidence>
<feature type="compositionally biased region" description="Basic and acidic residues" evidence="1">
    <location>
        <begin position="595"/>
        <end position="617"/>
    </location>
</feature>
<dbReference type="AlphaFoldDB" id="A0A443Q3E0"/>
<feature type="compositionally biased region" description="Basic and acidic residues" evidence="1">
    <location>
        <begin position="891"/>
        <end position="901"/>
    </location>
</feature>
<feature type="region of interest" description="Disordered" evidence="1">
    <location>
        <begin position="1018"/>
        <end position="1040"/>
    </location>
</feature>
<proteinExistence type="predicted"/>
<organism evidence="2 3">
    <name type="scientific">Cinnamomum micranthum f. kanehirae</name>
    <dbReference type="NCBI Taxonomy" id="337451"/>
    <lineage>
        <taxon>Eukaryota</taxon>
        <taxon>Viridiplantae</taxon>
        <taxon>Streptophyta</taxon>
        <taxon>Embryophyta</taxon>
        <taxon>Tracheophyta</taxon>
        <taxon>Spermatophyta</taxon>
        <taxon>Magnoliopsida</taxon>
        <taxon>Magnoliidae</taxon>
        <taxon>Laurales</taxon>
        <taxon>Lauraceae</taxon>
        <taxon>Cinnamomum</taxon>
    </lineage>
</organism>
<feature type="compositionally biased region" description="Polar residues" evidence="1">
    <location>
        <begin position="424"/>
        <end position="433"/>
    </location>
</feature>
<feature type="compositionally biased region" description="Basic and acidic residues" evidence="1">
    <location>
        <begin position="238"/>
        <end position="247"/>
    </location>
</feature>
<feature type="compositionally biased region" description="Basic residues" evidence="1">
    <location>
        <begin position="1"/>
        <end position="14"/>
    </location>
</feature>
<dbReference type="EMBL" id="QPKB01000013">
    <property type="protein sequence ID" value="RWR97531.1"/>
    <property type="molecule type" value="Genomic_DNA"/>
</dbReference>
<feature type="compositionally biased region" description="Basic and acidic residues" evidence="1">
    <location>
        <begin position="871"/>
        <end position="884"/>
    </location>
</feature>
<feature type="compositionally biased region" description="Polar residues" evidence="1">
    <location>
        <begin position="632"/>
        <end position="642"/>
    </location>
</feature>
<protein>
    <submittedName>
        <fullName evidence="2">Zinc finger CCCH domain-containing protein 13</fullName>
    </submittedName>
</protein>
<dbReference type="Proteomes" id="UP000283530">
    <property type="component" value="Unassembled WGS sequence"/>
</dbReference>
<comment type="caution">
    <text evidence="2">The sequence shown here is derived from an EMBL/GenBank/DDBJ whole genome shotgun (WGS) entry which is preliminary data.</text>
</comment>
<dbReference type="OrthoDB" id="1938945at2759"/>